<sequence length="60" mass="6562">MREEKRMASEVLLGHVTSTGDIHFRVVTPGITHCFEGLTAGATRTPIPWDASTPPEATER</sequence>
<evidence type="ECO:0000313" key="1">
    <source>
        <dbReference type="EMBL" id="OAK53516.1"/>
    </source>
</evidence>
<reference evidence="1 2" key="1">
    <citation type="submission" date="2016-03" db="EMBL/GenBank/DDBJ databases">
        <title>Genome sequence of Rhodococcus kyotonensis KB10.</title>
        <authorList>
            <person name="Jeong H."/>
            <person name="Hong C.E."/>
            <person name="Jo S.H."/>
            <person name="Park J.M."/>
        </authorList>
    </citation>
    <scope>NUCLEOTIDE SEQUENCE [LARGE SCALE GENOMIC DNA]</scope>
    <source>
        <strain evidence="1 2">KB10</strain>
    </source>
</reference>
<proteinExistence type="predicted"/>
<gene>
    <name evidence="1" type="ORF">A3K89_23445</name>
</gene>
<accession>A0A177YD96</accession>
<dbReference type="Proteomes" id="UP000077519">
    <property type="component" value="Unassembled WGS sequence"/>
</dbReference>
<name>A0A177YD96_9NOCA</name>
<protein>
    <submittedName>
        <fullName evidence="1">Uncharacterized protein</fullName>
    </submittedName>
</protein>
<evidence type="ECO:0000313" key="2">
    <source>
        <dbReference type="Proteomes" id="UP000077519"/>
    </source>
</evidence>
<dbReference type="EMBL" id="LVHI01000019">
    <property type="protein sequence ID" value="OAK53516.1"/>
    <property type="molecule type" value="Genomic_DNA"/>
</dbReference>
<comment type="caution">
    <text evidence="1">The sequence shown here is derived from an EMBL/GenBank/DDBJ whole genome shotgun (WGS) entry which is preliminary data.</text>
</comment>
<organism evidence="1 2">
    <name type="scientific">Rhodococcoides kyotonense</name>
    <dbReference type="NCBI Taxonomy" id="398843"/>
    <lineage>
        <taxon>Bacteria</taxon>
        <taxon>Bacillati</taxon>
        <taxon>Actinomycetota</taxon>
        <taxon>Actinomycetes</taxon>
        <taxon>Mycobacteriales</taxon>
        <taxon>Nocardiaceae</taxon>
        <taxon>Rhodococcoides</taxon>
    </lineage>
</organism>
<dbReference type="AlphaFoldDB" id="A0A177YD96"/>
<keyword evidence="2" id="KW-1185">Reference proteome</keyword>